<dbReference type="Proteomes" id="UP000245137">
    <property type="component" value="Unassembled WGS sequence"/>
</dbReference>
<evidence type="ECO:0008006" key="3">
    <source>
        <dbReference type="Google" id="ProtNLM"/>
    </source>
</evidence>
<accession>A0A2U1SMI6</accession>
<dbReference type="AlphaFoldDB" id="A0A2U1SMI6"/>
<keyword evidence="2" id="KW-1185">Reference proteome</keyword>
<comment type="caution">
    <text evidence="1">The sequence shown here is derived from an EMBL/GenBank/DDBJ whole genome shotgun (WGS) entry which is preliminary data.</text>
</comment>
<dbReference type="Gene3D" id="1.10.1200.10">
    <property type="entry name" value="ACP-like"/>
    <property type="match status" value="1"/>
</dbReference>
<dbReference type="SUPFAM" id="SSF47336">
    <property type="entry name" value="ACP-like"/>
    <property type="match status" value="1"/>
</dbReference>
<name>A0A2U1SMI6_METSR</name>
<dbReference type="RefSeq" id="WP_108918286.1">
    <property type="nucleotide sequence ID" value="NZ_BGJY01000004.1"/>
</dbReference>
<reference evidence="1 2" key="1">
    <citation type="journal article" date="2018" name="Appl. Microbiol. Biotechnol.">
        <title>Co-cultivation of the strictly anaerobic methanogen Methanosarcina barkeri with aerobic methanotrophs in an oxygen-limited membrane bioreactor.</title>
        <authorList>
            <person name="In 't Zandt M.H."/>
            <person name="van den Bosch T.J.M."/>
            <person name="Rijkers R."/>
            <person name="van Kessel M.A.H.J."/>
            <person name="Jetten M.S.M."/>
            <person name="Welte C.U."/>
        </authorList>
    </citation>
    <scope>NUCLEOTIDE SEQUENCE [LARGE SCALE GENOMIC DNA]</scope>
    <source>
        <strain evidence="1 2">DSM 17706</strain>
    </source>
</reference>
<gene>
    <name evidence="1" type="ORF">C5689_16155</name>
</gene>
<organism evidence="1 2">
    <name type="scientific">Methylosinus sporium</name>
    <dbReference type="NCBI Taxonomy" id="428"/>
    <lineage>
        <taxon>Bacteria</taxon>
        <taxon>Pseudomonadati</taxon>
        <taxon>Pseudomonadota</taxon>
        <taxon>Alphaproteobacteria</taxon>
        <taxon>Hyphomicrobiales</taxon>
        <taxon>Methylocystaceae</taxon>
        <taxon>Methylosinus</taxon>
    </lineage>
</organism>
<evidence type="ECO:0000313" key="1">
    <source>
        <dbReference type="EMBL" id="PWB92828.1"/>
    </source>
</evidence>
<proteinExistence type="predicted"/>
<protein>
    <recommendedName>
        <fullName evidence="3">Acyl carrier protein</fullName>
    </recommendedName>
</protein>
<evidence type="ECO:0000313" key="2">
    <source>
        <dbReference type="Proteomes" id="UP000245137"/>
    </source>
</evidence>
<dbReference type="InterPro" id="IPR036736">
    <property type="entry name" value="ACP-like_sf"/>
</dbReference>
<sequence>MKNTDRELFYDKMRQFICARSGFSPEKIAPDTALISSGLLDSLAVSESVFFVEDFVGRPIEIDDFRMMTFNSMEHIYNTYIAPKP</sequence>
<dbReference type="EMBL" id="PUIV01000035">
    <property type="protein sequence ID" value="PWB92828.1"/>
    <property type="molecule type" value="Genomic_DNA"/>
</dbReference>